<dbReference type="AlphaFoldDB" id="F9D0T2"/>
<comment type="caution">
    <text evidence="1">The sequence shown here is derived from an EMBL/GenBank/DDBJ whole genome shotgun (WGS) entry which is preliminary data.</text>
</comment>
<organism evidence="1 2">
    <name type="scientific">Prevotella dentalis (strain ATCC 49559 / DSM 3688 / JCM 13448 / NCTC 12043 / ES 2772)</name>
    <name type="common">Mitsuokella dentalis</name>
    <dbReference type="NCBI Taxonomy" id="908937"/>
    <lineage>
        <taxon>Bacteria</taxon>
        <taxon>Pseudomonadati</taxon>
        <taxon>Bacteroidota</taxon>
        <taxon>Bacteroidia</taxon>
        <taxon>Bacteroidales</taxon>
        <taxon>Prevotellaceae</taxon>
        <taxon>Prevotella</taxon>
    </lineage>
</organism>
<sequence length="45" mass="5361">MALQVILFNFADTKSKFYLWTIIRRKTKNVSVRIRLCELISTETL</sequence>
<dbReference type="EMBL" id="AFPW01000006">
    <property type="protein sequence ID" value="EGQ16611.1"/>
    <property type="molecule type" value="Genomic_DNA"/>
</dbReference>
<evidence type="ECO:0000313" key="1">
    <source>
        <dbReference type="EMBL" id="EGQ16611.1"/>
    </source>
</evidence>
<dbReference type="Proteomes" id="UP000007820">
    <property type="component" value="Unassembled WGS sequence"/>
</dbReference>
<accession>F9D0T2</accession>
<protein>
    <submittedName>
        <fullName evidence="1">Uncharacterized protein</fullName>
    </submittedName>
</protein>
<reference evidence="1 2" key="1">
    <citation type="submission" date="2011-04" db="EMBL/GenBank/DDBJ databases">
        <authorList>
            <person name="Muzny D."/>
            <person name="Qin X."/>
            <person name="Deng J."/>
            <person name="Jiang H."/>
            <person name="Liu Y."/>
            <person name="Qu J."/>
            <person name="Song X.-Z."/>
            <person name="Zhang L."/>
            <person name="Thornton R."/>
            <person name="Coyle M."/>
            <person name="Francisco L."/>
            <person name="Jackson L."/>
            <person name="Javaid M."/>
            <person name="Korchina V."/>
            <person name="Kovar C."/>
            <person name="Mata R."/>
            <person name="Mathew T."/>
            <person name="Ngo R."/>
            <person name="Nguyen L."/>
            <person name="Nguyen N."/>
            <person name="Okwuonu G."/>
            <person name="Ongeri F."/>
            <person name="Pham C."/>
            <person name="Simmons D."/>
            <person name="Wilczek-Boney K."/>
            <person name="Hale W."/>
            <person name="Jakkamsetti A."/>
            <person name="Pham P."/>
            <person name="Ruth R."/>
            <person name="San Lucas F."/>
            <person name="Warren J."/>
            <person name="Zhang J."/>
            <person name="Zhao Z."/>
            <person name="Zhou C."/>
            <person name="Zhu D."/>
            <person name="Lee S."/>
            <person name="Bess C."/>
            <person name="Blankenburg K."/>
            <person name="Forbes L."/>
            <person name="Fu Q."/>
            <person name="Gubbala S."/>
            <person name="Hirani K."/>
            <person name="Jayaseelan J.C."/>
            <person name="Lara F."/>
            <person name="Munidasa M."/>
            <person name="Palculict T."/>
            <person name="Patil S."/>
            <person name="Pu L.-L."/>
            <person name="Saada N."/>
            <person name="Tang L."/>
            <person name="Weissenberger G."/>
            <person name="Zhu Y."/>
            <person name="Hemphill L."/>
            <person name="Shang Y."/>
            <person name="Youmans B."/>
            <person name="Ayvaz T."/>
            <person name="Ross M."/>
            <person name="Santibanez J."/>
            <person name="Aqrawi P."/>
            <person name="Gross S."/>
            <person name="Joshi V."/>
            <person name="Fowler G."/>
            <person name="Nazareth L."/>
            <person name="Reid J."/>
            <person name="Worley K."/>
            <person name="Petrosino J."/>
            <person name="Highlander S."/>
            <person name="Gibbs R."/>
        </authorList>
    </citation>
    <scope>NUCLEOTIDE SEQUENCE [LARGE SCALE GENOMIC DNA]</scope>
    <source>
        <strain evidence="1 2">DSM 3688</strain>
    </source>
</reference>
<proteinExistence type="predicted"/>
<evidence type="ECO:0000313" key="2">
    <source>
        <dbReference type="Proteomes" id="UP000007820"/>
    </source>
</evidence>
<gene>
    <name evidence="1" type="ORF">HMPREF9136_0460</name>
</gene>
<name>F9D0T2_PREDD</name>